<feature type="domain" description="Pili assembly chaperone N-terminal" evidence="9">
    <location>
        <begin position="32"/>
        <end position="148"/>
    </location>
</feature>
<evidence type="ECO:0000256" key="6">
    <source>
        <dbReference type="ARBA" id="ARBA00023186"/>
    </source>
</evidence>
<feature type="signal peptide" evidence="8">
    <location>
        <begin position="1"/>
        <end position="30"/>
    </location>
</feature>
<keyword evidence="7" id="KW-0393">Immunoglobulin domain</keyword>
<dbReference type="SUPFAM" id="SSF49354">
    <property type="entry name" value="PapD-like"/>
    <property type="match status" value="1"/>
</dbReference>
<dbReference type="InterPro" id="IPR016147">
    <property type="entry name" value="Pili_assmbl_chaperone_N"/>
</dbReference>
<evidence type="ECO:0000256" key="2">
    <source>
        <dbReference type="ARBA" id="ARBA00007399"/>
    </source>
</evidence>
<reference evidence="11" key="2">
    <citation type="submission" date="2020-07" db="EMBL/GenBank/DDBJ databases">
        <authorList>
            <person name="Lood C."/>
            <person name="Girard L."/>
        </authorList>
    </citation>
    <scope>NUCLEOTIDE SEQUENCE</scope>
    <source>
        <strain evidence="11">SWRI12</strain>
    </source>
</reference>
<dbReference type="InterPro" id="IPR016148">
    <property type="entry name" value="Pili_assmbl_chaperone_C"/>
</dbReference>
<evidence type="ECO:0000259" key="9">
    <source>
        <dbReference type="Pfam" id="PF00345"/>
    </source>
</evidence>
<keyword evidence="3" id="KW-1029">Fimbrium biogenesis</keyword>
<dbReference type="InterPro" id="IPR036316">
    <property type="entry name" value="Pili_assmbl_chap_C_dom_sf"/>
</dbReference>
<dbReference type="GO" id="GO:0071555">
    <property type="term" value="P:cell wall organization"/>
    <property type="evidence" value="ECO:0007669"/>
    <property type="project" value="InterPro"/>
</dbReference>
<dbReference type="AlphaFoldDB" id="A0A923JKU4"/>
<evidence type="ECO:0000256" key="8">
    <source>
        <dbReference type="SAM" id="SignalP"/>
    </source>
</evidence>
<dbReference type="PANTHER" id="PTHR30251:SF5">
    <property type="entry name" value="FIMBRIAL CHAPARONE PROTEIN"/>
    <property type="match status" value="1"/>
</dbReference>
<reference evidence="11" key="1">
    <citation type="journal article" date="2020" name="Microorganisms">
        <title>Reliable Identification of Environmental Pseudomonas Isolates Using the rpoD Gene.</title>
        <authorList>
            <consortium name="The Broad Institute Genome Sequencing Platform"/>
            <person name="Girard L."/>
            <person name="Lood C."/>
            <person name="Rokni-Zadeh H."/>
            <person name="van Noort V."/>
            <person name="Lavigne R."/>
            <person name="De Mot R."/>
        </authorList>
    </citation>
    <scope>NUCLEOTIDE SEQUENCE</scope>
    <source>
        <strain evidence="11">SWRI12</strain>
    </source>
</reference>
<evidence type="ECO:0000313" key="11">
    <source>
        <dbReference type="EMBL" id="MBC3390992.1"/>
    </source>
</evidence>
<proteinExistence type="inferred from homology"/>
<dbReference type="InterPro" id="IPR013783">
    <property type="entry name" value="Ig-like_fold"/>
</dbReference>
<dbReference type="SUPFAM" id="SSF49584">
    <property type="entry name" value="Periplasmic chaperone C-domain"/>
    <property type="match status" value="1"/>
</dbReference>
<organism evidence="11">
    <name type="scientific">Pseudomonas zanjanensis</name>
    <dbReference type="NCBI Taxonomy" id="2745496"/>
    <lineage>
        <taxon>Bacteria</taxon>
        <taxon>Pseudomonadati</taxon>
        <taxon>Pseudomonadota</taxon>
        <taxon>Gammaproteobacteria</taxon>
        <taxon>Pseudomonadales</taxon>
        <taxon>Pseudomonadaceae</taxon>
        <taxon>Pseudomonas</taxon>
    </lineage>
</organism>
<dbReference type="Pfam" id="PF02753">
    <property type="entry name" value="PapD_C"/>
    <property type="match status" value="1"/>
</dbReference>
<evidence type="ECO:0000256" key="3">
    <source>
        <dbReference type="ARBA" id="ARBA00022558"/>
    </source>
</evidence>
<name>A0A923JKU4_9PSED</name>
<evidence type="ECO:0000256" key="7">
    <source>
        <dbReference type="ARBA" id="ARBA00023319"/>
    </source>
</evidence>
<dbReference type="InterPro" id="IPR001829">
    <property type="entry name" value="Pili_assmbl_chaperone_bac"/>
</dbReference>
<dbReference type="InterPro" id="IPR050643">
    <property type="entry name" value="Periplasmic_pilus_chap"/>
</dbReference>
<evidence type="ECO:0000259" key="10">
    <source>
        <dbReference type="Pfam" id="PF02753"/>
    </source>
</evidence>
<evidence type="ECO:0000256" key="5">
    <source>
        <dbReference type="ARBA" id="ARBA00022764"/>
    </source>
</evidence>
<sequence>MFRFIQKNHRARAALMGVLALLCYAPLSHGSLTLSTTRVVFDSDKRSVSLIVANPSDKVFAVQSWVNTSADDTTTAVPFVTSPLLFSISPGKEQQVQINGLPNTLPTDRETLFYFNAQEIPQAETDQSNVLNIAIRTRIKFFYRPAQLKQNPSERLKDLQWSLQTINGKPSLVLHNPTPFHYTFQRLEVSSDGRSKTLDNPTMAAPLSREIYALGELKTGSAAQVSFTTINDYGGITPPITLPLRQDR</sequence>
<feature type="domain" description="Pili assembly chaperone C-terminal" evidence="10">
    <location>
        <begin position="175"/>
        <end position="237"/>
    </location>
</feature>
<comment type="caution">
    <text evidence="11">The sequence shown here is derived from an EMBL/GenBank/DDBJ whole genome shotgun (WGS) entry which is preliminary data.</text>
</comment>
<keyword evidence="6" id="KW-0143">Chaperone</keyword>
<dbReference type="PRINTS" id="PR00969">
    <property type="entry name" value="CHAPERONPILI"/>
</dbReference>
<dbReference type="PANTHER" id="PTHR30251">
    <property type="entry name" value="PILUS ASSEMBLY CHAPERONE"/>
    <property type="match status" value="1"/>
</dbReference>
<feature type="chain" id="PRO_5036903863" evidence="8">
    <location>
        <begin position="31"/>
        <end position="248"/>
    </location>
</feature>
<accession>A0A923JKU4</accession>
<keyword evidence="5" id="KW-0574">Periplasm</keyword>
<dbReference type="EMBL" id="JABWRB010000018">
    <property type="protein sequence ID" value="MBC3390992.1"/>
    <property type="molecule type" value="Genomic_DNA"/>
</dbReference>
<gene>
    <name evidence="11" type="ORF">HU715_15110</name>
</gene>
<dbReference type="Gene3D" id="2.60.40.10">
    <property type="entry name" value="Immunoglobulins"/>
    <property type="match status" value="2"/>
</dbReference>
<evidence type="ECO:0000256" key="4">
    <source>
        <dbReference type="ARBA" id="ARBA00022729"/>
    </source>
</evidence>
<keyword evidence="4 8" id="KW-0732">Signal</keyword>
<dbReference type="InterPro" id="IPR008962">
    <property type="entry name" value="PapD-like_sf"/>
</dbReference>
<protein>
    <submittedName>
        <fullName evidence="11">Molecular chaperone</fullName>
    </submittedName>
</protein>
<dbReference type="Pfam" id="PF00345">
    <property type="entry name" value="PapD_N"/>
    <property type="match status" value="1"/>
</dbReference>
<dbReference type="GO" id="GO:0030288">
    <property type="term" value="C:outer membrane-bounded periplasmic space"/>
    <property type="evidence" value="ECO:0007669"/>
    <property type="project" value="InterPro"/>
</dbReference>
<evidence type="ECO:0000256" key="1">
    <source>
        <dbReference type="ARBA" id="ARBA00004418"/>
    </source>
</evidence>
<comment type="subcellular location">
    <subcellularLocation>
        <location evidence="1">Periplasm</location>
    </subcellularLocation>
</comment>
<comment type="similarity">
    <text evidence="2">Belongs to the periplasmic pilus chaperone family.</text>
</comment>